<sequence length="234" mass="24763">MPATRDRMSADYWLYFAGRSISEIGSAFTAFVLPLLIFKQTGSSIGLGVTLAVSLLPYLLFGFVAGAVVDRVNRRTLMIGIDLARVALLLSLPLLALGGELNVISIYVVAFLGTTLQIPFSAGQFASVTHLVRKDQLVKANSQLQAATSLAFVIGPVLAGVAVAAMPVVDLLLIDAATFAVSALSLAMIRRSFNDVRKPGRGRAARRTCCARCAPTSAKAWRTSGATRCCAASR</sequence>
<dbReference type="CDD" id="cd06173">
    <property type="entry name" value="MFS_MefA_like"/>
    <property type="match status" value="1"/>
</dbReference>
<feature type="transmembrane region" description="Helical" evidence="6">
    <location>
        <begin position="12"/>
        <end position="38"/>
    </location>
</feature>
<accession>A0A6F8YUE0</accession>
<dbReference type="AlphaFoldDB" id="A0A6F8YUE0"/>
<evidence type="ECO:0000256" key="1">
    <source>
        <dbReference type="ARBA" id="ARBA00004651"/>
    </source>
</evidence>
<evidence type="ECO:0000256" key="4">
    <source>
        <dbReference type="ARBA" id="ARBA00022989"/>
    </source>
</evidence>
<dbReference type="GO" id="GO:0005886">
    <property type="term" value="C:plasma membrane"/>
    <property type="evidence" value="ECO:0007669"/>
    <property type="project" value="UniProtKB-SubCell"/>
</dbReference>
<evidence type="ECO:0000313" key="8">
    <source>
        <dbReference type="Proteomes" id="UP000503011"/>
    </source>
</evidence>
<evidence type="ECO:0000256" key="6">
    <source>
        <dbReference type="SAM" id="Phobius"/>
    </source>
</evidence>
<organism evidence="7 8">
    <name type="scientific">Phytohabitans suffuscus</name>
    <dbReference type="NCBI Taxonomy" id="624315"/>
    <lineage>
        <taxon>Bacteria</taxon>
        <taxon>Bacillati</taxon>
        <taxon>Actinomycetota</taxon>
        <taxon>Actinomycetes</taxon>
        <taxon>Micromonosporales</taxon>
        <taxon>Micromonosporaceae</taxon>
    </lineage>
</organism>
<feature type="transmembrane region" description="Helical" evidence="6">
    <location>
        <begin position="144"/>
        <end position="165"/>
    </location>
</feature>
<evidence type="ECO:0000313" key="7">
    <source>
        <dbReference type="EMBL" id="BCB89724.1"/>
    </source>
</evidence>
<dbReference type="PANTHER" id="PTHR23513:SF6">
    <property type="entry name" value="MAJOR FACILITATOR SUPERFAMILY ASSOCIATED DOMAIN-CONTAINING PROTEIN"/>
    <property type="match status" value="1"/>
</dbReference>
<dbReference type="PANTHER" id="PTHR23513">
    <property type="entry name" value="INTEGRAL MEMBRANE EFFLUX PROTEIN-RELATED"/>
    <property type="match status" value="1"/>
</dbReference>
<evidence type="ECO:0008006" key="9">
    <source>
        <dbReference type="Google" id="ProtNLM"/>
    </source>
</evidence>
<keyword evidence="5 6" id="KW-0472">Membrane</keyword>
<reference evidence="7 8" key="1">
    <citation type="submission" date="2020-03" db="EMBL/GenBank/DDBJ databases">
        <title>Whole genome shotgun sequence of Phytohabitans suffuscus NBRC 105367.</title>
        <authorList>
            <person name="Komaki H."/>
            <person name="Tamura T."/>
        </authorList>
    </citation>
    <scope>NUCLEOTIDE SEQUENCE [LARGE SCALE GENOMIC DNA]</scope>
    <source>
        <strain evidence="7 8">NBRC 105367</strain>
    </source>
</reference>
<keyword evidence="2" id="KW-1003">Cell membrane</keyword>
<feature type="transmembrane region" description="Helical" evidence="6">
    <location>
        <begin position="171"/>
        <end position="189"/>
    </location>
</feature>
<dbReference type="RefSeq" id="WP_173161715.1">
    <property type="nucleotide sequence ID" value="NZ_AP022871.1"/>
</dbReference>
<dbReference type="GO" id="GO:0022857">
    <property type="term" value="F:transmembrane transporter activity"/>
    <property type="evidence" value="ECO:0007669"/>
    <property type="project" value="InterPro"/>
</dbReference>
<dbReference type="EMBL" id="AP022871">
    <property type="protein sequence ID" value="BCB89724.1"/>
    <property type="molecule type" value="Genomic_DNA"/>
</dbReference>
<gene>
    <name evidence="7" type="ORF">Psuf_070370</name>
</gene>
<feature type="transmembrane region" description="Helical" evidence="6">
    <location>
        <begin position="104"/>
        <end position="132"/>
    </location>
</feature>
<dbReference type="InterPro" id="IPR036259">
    <property type="entry name" value="MFS_trans_sf"/>
</dbReference>
<keyword evidence="3 6" id="KW-0812">Transmembrane</keyword>
<evidence type="ECO:0000256" key="3">
    <source>
        <dbReference type="ARBA" id="ARBA00022692"/>
    </source>
</evidence>
<keyword evidence="4 6" id="KW-1133">Transmembrane helix</keyword>
<evidence type="ECO:0000256" key="5">
    <source>
        <dbReference type="ARBA" id="ARBA00023136"/>
    </source>
</evidence>
<proteinExistence type="predicted"/>
<dbReference type="SUPFAM" id="SSF103473">
    <property type="entry name" value="MFS general substrate transporter"/>
    <property type="match status" value="1"/>
</dbReference>
<reference evidence="7 8" key="2">
    <citation type="submission" date="2020-03" db="EMBL/GenBank/DDBJ databases">
        <authorList>
            <person name="Ichikawa N."/>
            <person name="Kimura A."/>
            <person name="Kitahashi Y."/>
            <person name="Uohara A."/>
        </authorList>
    </citation>
    <scope>NUCLEOTIDE SEQUENCE [LARGE SCALE GENOMIC DNA]</scope>
    <source>
        <strain evidence="7 8">NBRC 105367</strain>
    </source>
</reference>
<dbReference type="KEGG" id="psuu:Psuf_070370"/>
<protein>
    <recommendedName>
        <fullName evidence="9">Major facilitator superfamily (MFS) profile domain-containing protein</fullName>
    </recommendedName>
</protein>
<dbReference type="Gene3D" id="1.20.1250.20">
    <property type="entry name" value="MFS general substrate transporter like domains"/>
    <property type="match status" value="1"/>
</dbReference>
<name>A0A6F8YUE0_9ACTN</name>
<feature type="transmembrane region" description="Helical" evidence="6">
    <location>
        <begin position="44"/>
        <end position="69"/>
    </location>
</feature>
<keyword evidence="8" id="KW-1185">Reference proteome</keyword>
<dbReference type="InterPro" id="IPR011701">
    <property type="entry name" value="MFS"/>
</dbReference>
<feature type="transmembrane region" description="Helical" evidence="6">
    <location>
        <begin position="76"/>
        <end position="98"/>
    </location>
</feature>
<evidence type="ECO:0000256" key="2">
    <source>
        <dbReference type="ARBA" id="ARBA00022475"/>
    </source>
</evidence>
<dbReference type="Pfam" id="PF07690">
    <property type="entry name" value="MFS_1"/>
    <property type="match status" value="1"/>
</dbReference>
<comment type="subcellular location">
    <subcellularLocation>
        <location evidence="1">Cell membrane</location>
        <topology evidence="1">Multi-pass membrane protein</topology>
    </subcellularLocation>
</comment>
<dbReference type="Proteomes" id="UP000503011">
    <property type="component" value="Chromosome"/>
</dbReference>